<feature type="compositionally biased region" description="Acidic residues" evidence="2">
    <location>
        <begin position="881"/>
        <end position="898"/>
    </location>
</feature>
<evidence type="ECO:0000313" key="4">
    <source>
        <dbReference type="EMBL" id="KAJ6852105.1"/>
    </source>
</evidence>
<organism evidence="4 5">
    <name type="scientific">Iris pallida</name>
    <name type="common">Sweet iris</name>
    <dbReference type="NCBI Taxonomy" id="29817"/>
    <lineage>
        <taxon>Eukaryota</taxon>
        <taxon>Viridiplantae</taxon>
        <taxon>Streptophyta</taxon>
        <taxon>Embryophyta</taxon>
        <taxon>Tracheophyta</taxon>
        <taxon>Spermatophyta</taxon>
        <taxon>Magnoliopsida</taxon>
        <taxon>Liliopsida</taxon>
        <taxon>Asparagales</taxon>
        <taxon>Iridaceae</taxon>
        <taxon>Iridoideae</taxon>
        <taxon>Irideae</taxon>
        <taxon>Iris</taxon>
    </lineage>
</organism>
<dbReference type="InterPro" id="IPR000253">
    <property type="entry name" value="FHA_dom"/>
</dbReference>
<feature type="coiled-coil region" evidence="1">
    <location>
        <begin position="398"/>
        <end position="464"/>
    </location>
</feature>
<dbReference type="Proteomes" id="UP001140949">
    <property type="component" value="Unassembled WGS sequence"/>
</dbReference>
<gene>
    <name evidence="4" type="ORF">M6B38_256565</name>
</gene>
<feature type="compositionally biased region" description="Basic and acidic residues" evidence="2">
    <location>
        <begin position="594"/>
        <end position="604"/>
    </location>
</feature>
<feature type="region of interest" description="Disordered" evidence="2">
    <location>
        <begin position="563"/>
        <end position="641"/>
    </location>
</feature>
<feature type="compositionally biased region" description="Acidic residues" evidence="2">
    <location>
        <begin position="734"/>
        <end position="744"/>
    </location>
</feature>
<feature type="region of interest" description="Disordered" evidence="2">
    <location>
        <begin position="788"/>
        <end position="814"/>
    </location>
</feature>
<evidence type="ECO:0000256" key="1">
    <source>
        <dbReference type="SAM" id="Coils"/>
    </source>
</evidence>
<keyword evidence="5" id="KW-1185">Reference proteome</keyword>
<proteinExistence type="predicted"/>
<dbReference type="PANTHER" id="PTHR47458">
    <property type="entry name" value="SMAD/FHA DOMAIN-CONTAINING PROTEIN"/>
    <property type="match status" value="1"/>
</dbReference>
<reference evidence="4" key="1">
    <citation type="journal article" date="2023" name="GigaByte">
        <title>Genome assembly of the bearded iris, Iris pallida Lam.</title>
        <authorList>
            <person name="Bruccoleri R.E."/>
            <person name="Oakeley E.J."/>
            <person name="Faust A.M.E."/>
            <person name="Altorfer M."/>
            <person name="Dessus-Babus S."/>
            <person name="Burckhardt D."/>
            <person name="Oertli M."/>
            <person name="Naumann U."/>
            <person name="Petersen F."/>
            <person name="Wong J."/>
        </authorList>
    </citation>
    <scope>NUCLEOTIDE SEQUENCE</scope>
    <source>
        <strain evidence="4">GSM-AAB239-AS_SAM_17_03QT</strain>
    </source>
</reference>
<dbReference type="InterPro" id="IPR008984">
    <property type="entry name" value="SMAD_FHA_dom_sf"/>
</dbReference>
<evidence type="ECO:0000256" key="2">
    <source>
        <dbReference type="SAM" id="MobiDB-lite"/>
    </source>
</evidence>
<feature type="region of interest" description="Disordered" evidence="2">
    <location>
        <begin position="1"/>
        <end position="40"/>
    </location>
</feature>
<feature type="compositionally biased region" description="Acidic residues" evidence="2">
    <location>
        <begin position="906"/>
        <end position="919"/>
    </location>
</feature>
<dbReference type="SMART" id="SM00240">
    <property type="entry name" value="FHA"/>
    <property type="match status" value="1"/>
</dbReference>
<dbReference type="Gene3D" id="2.60.200.20">
    <property type="match status" value="1"/>
</dbReference>
<reference evidence="4" key="2">
    <citation type="submission" date="2023-04" db="EMBL/GenBank/DDBJ databases">
        <authorList>
            <person name="Bruccoleri R.E."/>
            <person name="Oakeley E.J."/>
            <person name="Faust A.-M."/>
            <person name="Dessus-Babus S."/>
            <person name="Altorfer M."/>
            <person name="Burckhardt D."/>
            <person name="Oertli M."/>
            <person name="Naumann U."/>
            <person name="Petersen F."/>
            <person name="Wong J."/>
        </authorList>
    </citation>
    <scope>NUCLEOTIDE SEQUENCE</scope>
    <source>
        <strain evidence="4">GSM-AAB239-AS_SAM_17_03QT</strain>
        <tissue evidence="4">Leaf</tissue>
    </source>
</reference>
<evidence type="ECO:0000259" key="3">
    <source>
        <dbReference type="PROSITE" id="PS50006"/>
    </source>
</evidence>
<name>A0AAX6II86_IRIPA</name>
<comment type="caution">
    <text evidence="4">The sequence shown here is derived from an EMBL/GenBank/DDBJ whole genome shotgun (WGS) entry which is preliminary data.</text>
</comment>
<accession>A0AAX6II86</accession>
<dbReference type="PROSITE" id="PS50006">
    <property type="entry name" value="FHA_DOMAIN"/>
    <property type="match status" value="1"/>
</dbReference>
<dbReference type="SUPFAM" id="SSF49879">
    <property type="entry name" value="SMAD/FHA domain"/>
    <property type="match status" value="1"/>
</dbReference>
<dbReference type="EMBL" id="JANAVB010001995">
    <property type="protein sequence ID" value="KAJ6852105.1"/>
    <property type="molecule type" value="Genomic_DNA"/>
</dbReference>
<feature type="domain" description="FHA" evidence="3">
    <location>
        <begin position="72"/>
        <end position="139"/>
    </location>
</feature>
<feature type="region of interest" description="Disordered" evidence="2">
    <location>
        <begin position="862"/>
        <end position="919"/>
    </location>
</feature>
<feature type="region of interest" description="Disordered" evidence="2">
    <location>
        <begin position="826"/>
        <end position="845"/>
    </location>
</feature>
<feature type="compositionally biased region" description="Polar residues" evidence="2">
    <location>
        <begin position="605"/>
        <end position="618"/>
    </location>
</feature>
<evidence type="ECO:0000313" key="5">
    <source>
        <dbReference type="Proteomes" id="UP001140949"/>
    </source>
</evidence>
<keyword evidence="1" id="KW-0175">Coiled coil</keyword>
<dbReference type="AlphaFoldDB" id="A0AAX6II86"/>
<feature type="coiled-coil region" evidence="1">
    <location>
        <begin position="223"/>
        <end position="364"/>
    </location>
</feature>
<feature type="region of interest" description="Disordered" evidence="2">
    <location>
        <begin position="734"/>
        <end position="768"/>
    </location>
</feature>
<dbReference type="Pfam" id="PF00498">
    <property type="entry name" value="FHA"/>
    <property type="match status" value="1"/>
</dbReference>
<protein>
    <submittedName>
        <fullName evidence="4">Myosin-16 isoform X2</fullName>
    </submittedName>
</protein>
<sequence>MALDSGGAPAREEPAASQEANRGDEIRAVAQKVSDQPLQNSDPSVWAVLTAISKKARQRPQGMHILLSGNEHLLGRTVEDIRFQVSGQAISSNHCKIFRKRATTTTTTDGEATNSSNAPVSVFLKDTSTNGTFLNWMRLRKDSAQAKVQHGDIISLAFAPHDDKAYAFVFREVNTSIGLKNDAVLKRKSEEYGAESKRLKGIGIGAPEGPISLDDVRSLQRSNTELRQQLESHVHTIETMRNEHRTTISLHENELKELKEQISSSYLEQIKGLQHSLDAKQKELQEVNSLSAELRHSIEDLNERLRASMQSRNDADEIIHSQKVSISELEAQLDEERSQRRVEREKAEADLKAALQRAHLEAQEEIKRQADVYMRQHKEQQEVISKLQETEKESRVLVETLRSKLENERESLIMSEKKVRQLEVQVQDEQMVSDNWRKKSETLESELRRLRKELENEKVAREEAWGKVSALELEIAAAIRDLSIEKQRFQGARERIILRETQLRAFYSTTEEISALFAKQQEQLKSMQKTLEDEENYDNSWVGIDLNAPASGNIVLGTRDESRVESGGASIPKNFHTNKENMGGDDGYDDDASTTEKHDCHVRSQDGNTQDIECTSSDRLPKGFGSDIDGSGTAVVPEGDRTDTERVLGTESPGVYPAYSERSAALQKCGNSVGGTMQIDDETQVQENLDPITGNPDTEYVLGTESPGAYPACNERNAALLKCSNLAGETMQLDDETQVQEDLEPTTRNPDDRSGHCSPSRMEDTENGTIKTADLLASEVAGSWAMSTAPSVNGENETPRSPYDGDHAGGSAADVDGDAAAAHLVCSDGQGSGSQSNTLHSATKRSEEHRALNAMINIVAPEFRQQFQGGDGDKNGSMSDAETEGNDSSDATDDDSDGETNIVEVGNDEVMIEIEDSVG</sequence>
<dbReference type="PANTHER" id="PTHR47458:SF1">
    <property type="entry name" value="SMAD_FHA DOMAIN-CONTAINING PROTEIN"/>
    <property type="match status" value="1"/>
</dbReference>